<proteinExistence type="predicted"/>
<evidence type="ECO:0000313" key="1">
    <source>
        <dbReference type="EMBL" id="POV93873.1"/>
    </source>
</evidence>
<evidence type="ECO:0000313" key="2">
    <source>
        <dbReference type="Proteomes" id="UP000238274"/>
    </source>
</evidence>
<reference evidence="1 2" key="1">
    <citation type="submission" date="2017-12" db="EMBL/GenBank/DDBJ databases">
        <title>Gene loss provides genomic basis for host adaptation in cereal stripe rust fungi.</title>
        <authorList>
            <person name="Xia C."/>
        </authorList>
    </citation>
    <scope>NUCLEOTIDE SEQUENCE [LARGE SCALE GENOMIC DNA]</scope>
    <source>
        <strain evidence="1 2">93TX-2</strain>
    </source>
</reference>
<name>A0A2S4U9D6_9BASI</name>
<organism evidence="1 2">
    <name type="scientific">Puccinia striiformis</name>
    <dbReference type="NCBI Taxonomy" id="27350"/>
    <lineage>
        <taxon>Eukaryota</taxon>
        <taxon>Fungi</taxon>
        <taxon>Dikarya</taxon>
        <taxon>Basidiomycota</taxon>
        <taxon>Pucciniomycotina</taxon>
        <taxon>Pucciniomycetes</taxon>
        <taxon>Pucciniales</taxon>
        <taxon>Pucciniaceae</taxon>
        <taxon>Puccinia</taxon>
    </lineage>
</organism>
<dbReference type="EMBL" id="PKSM01000557">
    <property type="protein sequence ID" value="POV93873.1"/>
    <property type="molecule type" value="Genomic_DNA"/>
</dbReference>
<keyword evidence="2" id="KW-1185">Reference proteome</keyword>
<gene>
    <name evidence="1" type="ORF">PSHT_16574</name>
</gene>
<reference evidence="2" key="2">
    <citation type="journal article" date="2018" name="BMC Genomics">
        <title>Genomic insights into host adaptation between the wheat stripe rust pathogen (Puccinia striiformis f. sp. tritici) and the barley stripe rust pathogen (Puccinia striiformis f. sp. hordei).</title>
        <authorList>
            <person name="Xia C."/>
            <person name="Wang M."/>
            <person name="Yin C."/>
            <person name="Cornejo O.E."/>
            <person name="Hulbert S.H."/>
            <person name="Chen X."/>
        </authorList>
    </citation>
    <scope>NUCLEOTIDE SEQUENCE [LARGE SCALE GENOMIC DNA]</scope>
    <source>
        <strain evidence="2">93TX-2</strain>
    </source>
</reference>
<dbReference type="VEuPathDB" id="FungiDB:PSHT_16574"/>
<reference evidence="2" key="3">
    <citation type="journal article" date="2018" name="Mol. Plant Microbe Interact.">
        <title>Genome sequence resources for the wheat stripe rust pathogen (Puccinia striiformis f. sp. tritici) and the barley stripe rust pathogen (Puccinia striiformis f. sp. hordei).</title>
        <authorList>
            <person name="Xia C."/>
            <person name="Wang M."/>
            <person name="Yin C."/>
            <person name="Cornejo O.E."/>
            <person name="Hulbert S.H."/>
            <person name="Chen X."/>
        </authorList>
    </citation>
    <scope>NUCLEOTIDE SEQUENCE [LARGE SCALE GENOMIC DNA]</scope>
    <source>
        <strain evidence="2">93TX-2</strain>
    </source>
</reference>
<dbReference type="AlphaFoldDB" id="A0A2S4U9D6"/>
<accession>A0A2S4U9D6</accession>
<comment type="caution">
    <text evidence="1">The sequence shown here is derived from an EMBL/GenBank/DDBJ whole genome shotgun (WGS) entry which is preliminary data.</text>
</comment>
<protein>
    <submittedName>
        <fullName evidence="1">Uncharacterized protein</fullName>
    </submittedName>
</protein>
<dbReference type="Proteomes" id="UP000238274">
    <property type="component" value="Unassembled WGS sequence"/>
</dbReference>
<sequence>MRPFWLSISLARSPRQRDRTASTPCSNLSDDLHFIGQDNPPRSSVRLSNASLRGFAITVALDVGRPVMPIAHGLLQEARPEQPIAQLSKSIVSQRLQPNQPFCRRSVLAHVPHAFASSGRLGTNSTSLPHHGIVSACPSHLINVRTDGSSMILEGNLFTPKAALQNDKNRKNANTSFSLAHCLAYAIYPMCYMAYQSQTTAGSIPHTTVTSGERFGRCHSRKL</sequence>
<dbReference type="VEuPathDB" id="FungiDB:PSTT_10430"/>